<accession>A0A370C3H7</accession>
<dbReference type="AlphaFoldDB" id="A0A370C3H7"/>
<feature type="compositionally biased region" description="Basic residues" evidence="1">
    <location>
        <begin position="1"/>
        <end position="15"/>
    </location>
</feature>
<name>A0A370C3H7_ASPNG</name>
<reference evidence="2 3" key="1">
    <citation type="submission" date="2018-07" db="EMBL/GenBank/DDBJ databases">
        <title>Section-level genome sequencing of Aspergillus section Nigri to investigate inter- and intra-species variation.</title>
        <authorList>
            <consortium name="DOE Joint Genome Institute"/>
            <person name="Vesth T.C."/>
            <person name="Nybo J.L."/>
            <person name="Theobald S."/>
            <person name="Frisvad J.C."/>
            <person name="Larsen T.O."/>
            <person name="Nielsen K.F."/>
            <person name="Hoof J.B."/>
            <person name="Brandl J."/>
            <person name="Salamov A."/>
            <person name="Riley R."/>
            <person name="Gladden J.M."/>
            <person name="Phatale P."/>
            <person name="Nielsen M.T."/>
            <person name="Lyhne E.K."/>
            <person name="Kogle M.E."/>
            <person name="Strasser K."/>
            <person name="McDonnell E."/>
            <person name="Barry K."/>
            <person name="Clum A."/>
            <person name="Chen C."/>
            <person name="Nolan M."/>
            <person name="Sandor L."/>
            <person name="Kuo A."/>
            <person name="Lipzen A."/>
            <person name="Hainaut M."/>
            <person name="Drula E."/>
            <person name="Tsang A."/>
            <person name="Magnuson J.K."/>
            <person name="Henrissat B."/>
            <person name="Wiebenga A."/>
            <person name="Simmons B.A."/>
            <person name="Makela M.R."/>
            <person name="De vries R.P."/>
            <person name="Grigoriev I.V."/>
            <person name="Mortensen U.H."/>
            <person name="Baker S.E."/>
            <person name="Andersen M.R."/>
        </authorList>
    </citation>
    <scope>NUCLEOTIDE SEQUENCE [LARGE SCALE GENOMIC DNA]</scope>
    <source>
        <strain evidence="2 3">ATCC 13496</strain>
    </source>
</reference>
<evidence type="ECO:0000313" key="2">
    <source>
        <dbReference type="EMBL" id="RDH20182.1"/>
    </source>
</evidence>
<gene>
    <name evidence="2" type="ORF">M747DRAFT_315119</name>
</gene>
<evidence type="ECO:0000313" key="3">
    <source>
        <dbReference type="Proteomes" id="UP000253845"/>
    </source>
</evidence>
<proteinExistence type="predicted"/>
<evidence type="ECO:0000256" key="1">
    <source>
        <dbReference type="SAM" id="MobiDB-lite"/>
    </source>
</evidence>
<dbReference type="Proteomes" id="UP000253845">
    <property type="component" value="Unassembled WGS sequence"/>
</dbReference>
<protein>
    <submittedName>
        <fullName evidence="2">Uncharacterized protein</fullName>
    </submittedName>
</protein>
<dbReference type="EMBL" id="KZ851915">
    <property type="protein sequence ID" value="RDH20182.1"/>
    <property type="molecule type" value="Genomic_DNA"/>
</dbReference>
<organism evidence="2 3">
    <name type="scientific">Aspergillus niger ATCC 13496</name>
    <dbReference type="NCBI Taxonomy" id="1353008"/>
    <lineage>
        <taxon>Eukaryota</taxon>
        <taxon>Fungi</taxon>
        <taxon>Dikarya</taxon>
        <taxon>Ascomycota</taxon>
        <taxon>Pezizomycotina</taxon>
        <taxon>Eurotiomycetes</taxon>
        <taxon>Eurotiomycetidae</taxon>
        <taxon>Eurotiales</taxon>
        <taxon>Aspergillaceae</taxon>
        <taxon>Aspergillus</taxon>
        <taxon>Aspergillus subgen. Circumdati</taxon>
    </lineage>
</organism>
<feature type="region of interest" description="Disordered" evidence="1">
    <location>
        <begin position="1"/>
        <end position="21"/>
    </location>
</feature>
<sequence>MRKRGGKRKQLVPRMGKRDKSRSPGVRVEALLLQAWFRLGTVVASIWARLYCSRAAKVPPQYYLVTTPTYYLLTVIPLSIRPSYPKSTFLSLPRDRVSMINLVGPGFNPNPYFTGSAMQVNLDLTGRWSTSHHGQSILLTYLTSHACRSKRFSTIGKATTTGGGGKDCSGCGSLILNGGTVFSRQALAMSLDGRPPALAAAISALVSVAPGKAVDDQLANNHLVISLPPSSHYTGTPIHSGTLLRRSRLPGADCDLRTVVDSVVTSDSTVLIRNHGTPWHDIAQGYISGVILWRPADQHHLHRALPQIRSQADGGLKLLGFRGMAGRYHKNTRQAPRSEGLISQRAIWGGEVDSSQANHHLATQTTCTSEIDRCEHPLDQDTTSTSVGGPMRRLYHWMWCCSRKFHSSRIRDPLYGPQPVPGGLTRKMQHTQVTAITGISEYIIVSSKSSWEECLIVIAVVHLPYPQRLRNVTAVLSLTRKTVAHYANEAARDLPISQQCRKGDCLLFSPSRDNRDNRGTACWGSAIAAWLFAPSPRSRGHLSDLGF</sequence>
<dbReference type="VEuPathDB" id="FungiDB:M747DRAFT_315119"/>